<dbReference type="InterPro" id="IPR016187">
    <property type="entry name" value="CTDL_fold"/>
</dbReference>
<dbReference type="InterPro" id="IPR016186">
    <property type="entry name" value="C-type_lectin-like/link_sf"/>
</dbReference>
<keyword evidence="3" id="KW-1185">Reference proteome</keyword>
<dbReference type="CDD" id="cd00037">
    <property type="entry name" value="CLECT"/>
    <property type="match status" value="1"/>
</dbReference>
<proteinExistence type="predicted"/>
<dbReference type="InterPro" id="IPR050111">
    <property type="entry name" value="C-type_lectin/snaclec_domain"/>
</dbReference>
<dbReference type="EMBL" id="CAXKWB010003342">
    <property type="protein sequence ID" value="CAL4069006.1"/>
    <property type="molecule type" value="Genomic_DNA"/>
</dbReference>
<organism evidence="2 3">
    <name type="scientific">Meganyctiphanes norvegica</name>
    <name type="common">Northern krill</name>
    <name type="synonym">Thysanopoda norvegica</name>
    <dbReference type="NCBI Taxonomy" id="48144"/>
    <lineage>
        <taxon>Eukaryota</taxon>
        <taxon>Metazoa</taxon>
        <taxon>Ecdysozoa</taxon>
        <taxon>Arthropoda</taxon>
        <taxon>Crustacea</taxon>
        <taxon>Multicrustacea</taxon>
        <taxon>Malacostraca</taxon>
        <taxon>Eumalacostraca</taxon>
        <taxon>Eucarida</taxon>
        <taxon>Euphausiacea</taxon>
        <taxon>Euphausiidae</taxon>
        <taxon>Meganyctiphanes</taxon>
    </lineage>
</organism>
<dbReference type="PROSITE" id="PS50041">
    <property type="entry name" value="C_TYPE_LECTIN_2"/>
    <property type="match status" value="1"/>
</dbReference>
<dbReference type="InterPro" id="IPR001304">
    <property type="entry name" value="C-type_lectin-like"/>
</dbReference>
<dbReference type="Gene3D" id="3.10.100.10">
    <property type="entry name" value="Mannose-Binding Protein A, subunit A"/>
    <property type="match status" value="1"/>
</dbReference>
<protein>
    <recommendedName>
        <fullName evidence="1">C-type lectin domain-containing protein</fullName>
    </recommendedName>
</protein>
<feature type="domain" description="C-type lectin" evidence="1">
    <location>
        <begin position="56"/>
        <end position="184"/>
    </location>
</feature>
<reference evidence="2 3" key="1">
    <citation type="submission" date="2024-05" db="EMBL/GenBank/DDBJ databases">
        <authorList>
            <person name="Wallberg A."/>
        </authorList>
    </citation>
    <scope>NUCLEOTIDE SEQUENCE [LARGE SCALE GENOMIC DNA]</scope>
</reference>
<dbReference type="SMART" id="SM00034">
    <property type="entry name" value="CLECT"/>
    <property type="match status" value="1"/>
</dbReference>
<dbReference type="PANTHER" id="PTHR22803">
    <property type="entry name" value="MANNOSE, PHOSPHOLIPASE, LECTIN RECEPTOR RELATED"/>
    <property type="match status" value="1"/>
</dbReference>
<accession>A0AAV2Q6A4</accession>
<dbReference type="AlphaFoldDB" id="A0AAV2Q6A4"/>
<evidence type="ECO:0000259" key="1">
    <source>
        <dbReference type="PROSITE" id="PS50041"/>
    </source>
</evidence>
<comment type="caution">
    <text evidence="2">The sequence shown here is derived from an EMBL/GenBank/DDBJ whole genome shotgun (WGS) entry which is preliminary data.</text>
</comment>
<dbReference type="SUPFAM" id="SSF56436">
    <property type="entry name" value="C-type lectin-like"/>
    <property type="match status" value="1"/>
</dbReference>
<dbReference type="Proteomes" id="UP001497623">
    <property type="component" value="Unassembled WGS sequence"/>
</dbReference>
<name>A0AAV2Q6A4_MEGNR</name>
<evidence type="ECO:0000313" key="2">
    <source>
        <dbReference type="EMBL" id="CAL4069006.1"/>
    </source>
</evidence>
<gene>
    <name evidence="2" type="ORF">MNOR_LOCUS7545</name>
</gene>
<evidence type="ECO:0000313" key="3">
    <source>
        <dbReference type="Proteomes" id="UP001497623"/>
    </source>
</evidence>
<feature type="non-terminal residue" evidence="2">
    <location>
        <position position="1"/>
    </location>
</feature>
<dbReference type="Pfam" id="PF00059">
    <property type="entry name" value="Lectin_C"/>
    <property type="match status" value="1"/>
</dbReference>
<sequence length="188" mass="21104">CLNSQLLLRHEDHLRSIATSTESSKMLLQQLVDQTRPHDRQGSIEVAACSGLFTPVGDSCVLLALREKQTWAAARQYCQGLEADLVVFKDANHYSDILDYIQIVNGENAALDVWIGGSDEAVEDRWVWVTEALMPRGPPFWGSRNNYVAEPSGGRTENCAGLYHIDRYYVHDFTCKNTFAPLCQKIQA</sequence>